<feature type="transmembrane region" description="Helical" evidence="9">
    <location>
        <begin position="215"/>
        <end position="238"/>
    </location>
</feature>
<proteinExistence type="inferred from homology"/>
<dbReference type="GO" id="GO:0042907">
    <property type="term" value="F:xanthine transmembrane transporter activity"/>
    <property type="evidence" value="ECO:0007669"/>
    <property type="project" value="TreeGrafter"/>
</dbReference>
<dbReference type="Pfam" id="PF00860">
    <property type="entry name" value="Xan_ur_permease"/>
    <property type="match status" value="1"/>
</dbReference>
<feature type="transmembrane region" description="Helical" evidence="9">
    <location>
        <begin position="191"/>
        <end position="208"/>
    </location>
</feature>
<keyword evidence="11" id="KW-1185">Reference proteome</keyword>
<evidence type="ECO:0000256" key="8">
    <source>
        <dbReference type="SAM" id="MobiDB-lite"/>
    </source>
</evidence>
<evidence type="ECO:0000256" key="5">
    <source>
        <dbReference type="ARBA" id="ARBA00022692"/>
    </source>
</evidence>
<keyword evidence="6 9" id="KW-1133">Transmembrane helix</keyword>
<reference evidence="10 11" key="1">
    <citation type="journal article" date="2014" name="Int. J. Syst. Evol. Microbiol.">
        <title>Streptomyces hoynatensis sp. nov., isolated from deep marine sediment.</title>
        <authorList>
            <person name="Veyisoglu A."/>
            <person name="Sahin N."/>
        </authorList>
    </citation>
    <scope>NUCLEOTIDE SEQUENCE [LARGE SCALE GENOMIC DNA]</scope>
    <source>
        <strain evidence="10 11">KCTC 29097</strain>
    </source>
</reference>
<protein>
    <submittedName>
        <fullName evidence="10">Purine permease</fullName>
    </submittedName>
</protein>
<feature type="transmembrane region" description="Helical" evidence="9">
    <location>
        <begin position="46"/>
        <end position="64"/>
    </location>
</feature>
<evidence type="ECO:0000256" key="3">
    <source>
        <dbReference type="ARBA" id="ARBA00022448"/>
    </source>
</evidence>
<evidence type="ECO:0000256" key="4">
    <source>
        <dbReference type="ARBA" id="ARBA00022475"/>
    </source>
</evidence>
<dbReference type="PANTHER" id="PTHR42810">
    <property type="entry name" value="PURINE PERMEASE C1399.01C-RELATED"/>
    <property type="match status" value="1"/>
</dbReference>
<keyword evidence="3" id="KW-0813">Transport</keyword>
<dbReference type="NCBIfam" id="TIGR00801">
    <property type="entry name" value="ncs2"/>
    <property type="match status" value="1"/>
</dbReference>
<dbReference type="InterPro" id="IPR017588">
    <property type="entry name" value="UacT-like"/>
</dbReference>
<accession>A0A3A9Z9P1</accession>
<evidence type="ECO:0000256" key="2">
    <source>
        <dbReference type="ARBA" id="ARBA00008821"/>
    </source>
</evidence>
<feature type="transmembrane region" description="Helical" evidence="9">
    <location>
        <begin position="399"/>
        <end position="418"/>
    </location>
</feature>
<dbReference type="NCBIfam" id="NF037981">
    <property type="entry name" value="NCS2_1"/>
    <property type="match status" value="1"/>
</dbReference>
<dbReference type="EMBL" id="RBAL01000004">
    <property type="protein sequence ID" value="RKN44026.1"/>
    <property type="molecule type" value="Genomic_DNA"/>
</dbReference>
<dbReference type="PANTHER" id="PTHR42810:SF4">
    <property type="entry name" value="URIC ACID TRANSPORTER UACT"/>
    <property type="match status" value="1"/>
</dbReference>
<dbReference type="AlphaFoldDB" id="A0A3A9Z9P1"/>
<keyword evidence="7 9" id="KW-0472">Membrane</keyword>
<feature type="transmembrane region" description="Helical" evidence="9">
    <location>
        <begin position="258"/>
        <end position="281"/>
    </location>
</feature>
<dbReference type="GO" id="GO:0005886">
    <property type="term" value="C:plasma membrane"/>
    <property type="evidence" value="ECO:0007669"/>
    <property type="project" value="UniProtKB-SubCell"/>
</dbReference>
<feature type="transmembrane region" description="Helical" evidence="9">
    <location>
        <begin position="157"/>
        <end position="176"/>
    </location>
</feature>
<comment type="subcellular location">
    <subcellularLocation>
        <location evidence="1">Cell membrane</location>
        <topology evidence="1">Multi-pass membrane protein</topology>
    </subcellularLocation>
</comment>
<feature type="region of interest" description="Disordered" evidence="8">
    <location>
        <begin position="1"/>
        <end position="29"/>
    </location>
</feature>
<dbReference type="NCBIfam" id="TIGR03173">
    <property type="entry name" value="pbuX"/>
    <property type="match status" value="1"/>
</dbReference>
<keyword evidence="4" id="KW-1003">Cell membrane</keyword>
<feature type="transmembrane region" description="Helical" evidence="9">
    <location>
        <begin position="70"/>
        <end position="93"/>
    </location>
</feature>
<comment type="similarity">
    <text evidence="2">Belongs to the nucleobase:cation symporter-2 (NCS2) (TC 2.A.40) family.</text>
</comment>
<keyword evidence="5 9" id="KW-0812">Transmembrane</keyword>
<evidence type="ECO:0000313" key="11">
    <source>
        <dbReference type="Proteomes" id="UP000272474"/>
    </source>
</evidence>
<organism evidence="10 11">
    <name type="scientific">Streptomyces hoynatensis</name>
    <dbReference type="NCBI Taxonomy" id="1141874"/>
    <lineage>
        <taxon>Bacteria</taxon>
        <taxon>Bacillati</taxon>
        <taxon>Actinomycetota</taxon>
        <taxon>Actinomycetes</taxon>
        <taxon>Kitasatosporales</taxon>
        <taxon>Streptomycetaceae</taxon>
        <taxon>Streptomyces</taxon>
    </lineage>
</organism>
<evidence type="ECO:0000256" key="6">
    <source>
        <dbReference type="ARBA" id="ARBA00022989"/>
    </source>
</evidence>
<dbReference type="RefSeq" id="WP_120677805.1">
    <property type="nucleotide sequence ID" value="NZ_RBAL01000004.1"/>
</dbReference>
<dbReference type="PROSITE" id="PS01116">
    <property type="entry name" value="XANTH_URACIL_PERMASE"/>
    <property type="match status" value="1"/>
</dbReference>
<evidence type="ECO:0000256" key="1">
    <source>
        <dbReference type="ARBA" id="ARBA00004651"/>
    </source>
</evidence>
<sequence>MTRTEATAGEPAQKKSAPTTPGAARHPVDERLPPARLGALGAQHVAVMYSGCVAVPLVFGAAAGLDTATIGLLVAADLLVAGLLTIVQSLGIGRLFGVRLPVVAGASFTAVTPMITIHGEYGLPAVYGAMLAAGVFGMLMAWPFARLVRFFPPVVRGTAVTVIGLSLVGTAVGLIAGDDPTAPGYAAKDRLALAAGVLLLIAVLTRFARGFLAQIVVLAGLVAGTGAAAALGMADFSAVGDADWLGLPEPFHFGAPTFPVAAVVSMCVVMLVVFAESTAYLMAVGDMTGRPVGVGDLARGLAADGLSAGLAGAATSFPDTVFAQNVSLVRMTGVRSRYTVTAAGVLLILLGLCPKLGAAVAALPGPVIGAVSLVMFAMVALTGIRTLGEVAYEGTHNGLIVALGLAAGMVPAVAPGIYAGFPSWFRIVAGGSISSAVIVAFLLNLFFHHLAPAANPPKEPS</sequence>
<feature type="transmembrane region" description="Helical" evidence="9">
    <location>
        <begin position="424"/>
        <end position="447"/>
    </location>
</feature>
<evidence type="ECO:0000256" key="9">
    <source>
        <dbReference type="SAM" id="Phobius"/>
    </source>
</evidence>
<dbReference type="Proteomes" id="UP000272474">
    <property type="component" value="Unassembled WGS sequence"/>
</dbReference>
<dbReference type="InterPro" id="IPR006042">
    <property type="entry name" value="Xan_ur_permease"/>
</dbReference>
<feature type="transmembrane region" description="Helical" evidence="9">
    <location>
        <begin position="338"/>
        <end position="361"/>
    </location>
</feature>
<comment type="caution">
    <text evidence="10">The sequence shown here is derived from an EMBL/GenBank/DDBJ whole genome shotgun (WGS) entry which is preliminary data.</text>
</comment>
<gene>
    <name evidence="10" type="ORF">D7294_10165</name>
</gene>
<name>A0A3A9Z9P1_9ACTN</name>
<evidence type="ECO:0000256" key="7">
    <source>
        <dbReference type="ARBA" id="ARBA00023136"/>
    </source>
</evidence>
<feature type="transmembrane region" description="Helical" evidence="9">
    <location>
        <begin position="100"/>
        <end position="119"/>
    </location>
</feature>
<dbReference type="InterPro" id="IPR006043">
    <property type="entry name" value="NCS2"/>
</dbReference>
<feature type="transmembrane region" description="Helical" evidence="9">
    <location>
        <begin position="367"/>
        <end position="387"/>
    </location>
</feature>
<dbReference type="OrthoDB" id="9805749at2"/>
<feature type="transmembrane region" description="Helical" evidence="9">
    <location>
        <begin position="125"/>
        <end position="145"/>
    </location>
</feature>
<evidence type="ECO:0000313" key="10">
    <source>
        <dbReference type="EMBL" id="RKN44026.1"/>
    </source>
</evidence>